<gene>
    <name evidence="2" type="ORF">CBG25536</name>
    <name evidence="2" type="ORF">CBG_25536</name>
</gene>
<sequence length="200" mass="23470">MHPPSAKAILNIQTSETLSYKKLFLRHFSQHLNSHLSIHYNLAFRNNLKEMKKEWSRSRGKPEKREELISASGNEYMCSLAAFDKTTSRRSSCNLWSEVGGLAFGRVLARFWSELAQKMHGPWSDFDQKKKWKHFWILGQKLIMELLQALLIGVLPAFVLFSSRTRISRSCRRRPWLWFLHNPINMTFRPAGVVQPREKI</sequence>
<organism evidence="2 3">
    <name type="scientific">Caenorhabditis briggsae</name>
    <dbReference type="NCBI Taxonomy" id="6238"/>
    <lineage>
        <taxon>Eukaryota</taxon>
        <taxon>Metazoa</taxon>
        <taxon>Ecdysozoa</taxon>
        <taxon>Nematoda</taxon>
        <taxon>Chromadorea</taxon>
        <taxon>Rhabditida</taxon>
        <taxon>Rhabditina</taxon>
        <taxon>Rhabditomorpha</taxon>
        <taxon>Rhabditoidea</taxon>
        <taxon>Rhabditidae</taxon>
        <taxon>Peloderinae</taxon>
        <taxon>Caenorhabditis</taxon>
    </lineage>
</organism>
<dbReference type="GeneID" id="68917022"/>
<keyword evidence="1" id="KW-0812">Transmembrane</keyword>
<accession>B6IIQ8</accession>
<protein>
    <submittedName>
        <fullName evidence="2">Protein CBG25536</fullName>
    </submittedName>
</protein>
<feature type="transmembrane region" description="Helical" evidence="1">
    <location>
        <begin position="142"/>
        <end position="161"/>
    </location>
</feature>
<keyword evidence="3" id="KW-1185">Reference proteome</keyword>
<dbReference type="AlphaFoldDB" id="B6IIQ8"/>
<dbReference type="HOGENOM" id="CLU_1367321_0_0_1"/>
<dbReference type="Proteomes" id="UP000008549">
    <property type="component" value="Unassembled WGS sequence"/>
</dbReference>
<keyword evidence="1" id="KW-0472">Membrane</keyword>
<dbReference type="EMBL" id="HE600938">
    <property type="protein sequence ID" value="CAR99788.1"/>
    <property type="molecule type" value="Genomic_DNA"/>
</dbReference>
<evidence type="ECO:0000256" key="1">
    <source>
        <dbReference type="SAM" id="Phobius"/>
    </source>
</evidence>
<dbReference type="InParanoid" id="B6IIQ8"/>
<dbReference type="KEGG" id="cbr:CBG_25536"/>
<dbReference type="RefSeq" id="XP_045099349.1">
    <property type="nucleotide sequence ID" value="XM_045242192.1"/>
</dbReference>
<evidence type="ECO:0000313" key="3">
    <source>
        <dbReference type="Proteomes" id="UP000008549"/>
    </source>
</evidence>
<proteinExistence type="predicted"/>
<keyword evidence="1" id="KW-1133">Transmembrane helix</keyword>
<name>B6IIQ8_CAEBR</name>
<dbReference type="CTD" id="68917022"/>
<reference evidence="2 3" key="1">
    <citation type="journal article" date="2003" name="PLoS Biol.">
        <title>The genome sequence of Caenorhabditis briggsae: a platform for comparative genomics.</title>
        <authorList>
            <person name="Stein L.D."/>
            <person name="Bao Z."/>
            <person name="Blasiar D."/>
            <person name="Blumenthal T."/>
            <person name="Brent M.R."/>
            <person name="Chen N."/>
            <person name="Chinwalla A."/>
            <person name="Clarke L."/>
            <person name="Clee C."/>
            <person name="Coghlan A."/>
            <person name="Coulson A."/>
            <person name="D'Eustachio P."/>
            <person name="Fitch D.H."/>
            <person name="Fulton L.A."/>
            <person name="Fulton R.E."/>
            <person name="Griffiths-Jones S."/>
            <person name="Harris T.W."/>
            <person name="Hillier L.W."/>
            <person name="Kamath R."/>
            <person name="Kuwabara P.E."/>
            <person name="Mardis E.R."/>
            <person name="Marra M.A."/>
            <person name="Miner T.L."/>
            <person name="Minx P."/>
            <person name="Mullikin J.C."/>
            <person name="Plumb R.W."/>
            <person name="Rogers J."/>
            <person name="Schein J.E."/>
            <person name="Sohrmann M."/>
            <person name="Spieth J."/>
            <person name="Stajich J.E."/>
            <person name="Wei C."/>
            <person name="Willey D."/>
            <person name="Wilson R.K."/>
            <person name="Durbin R."/>
            <person name="Waterston R.H."/>
        </authorList>
    </citation>
    <scope>NUCLEOTIDE SEQUENCE [LARGE SCALE GENOMIC DNA]</scope>
    <source>
        <strain evidence="2 3">AF16</strain>
    </source>
</reference>
<evidence type="ECO:0000313" key="2">
    <source>
        <dbReference type="EMBL" id="CAR99788.1"/>
    </source>
</evidence>
<reference evidence="2 3" key="2">
    <citation type="journal article" date="2011" name="PLoS Genet.">
        <title>Caenorhabditis briggsae recombinant inbred line genotypes reveal inter-strain incompatibility and the evolution of recombination.</title>
        <authorList>
            <person name="Ross J.A."/>
            <person name="Koboldt D.C."/>
            <person name="Staisch J.E."/>
            <person name="Chamberlin H.M."/>
            <person name="Gupta B.P."/>
            <person name="Miller R.D."/>
            <person name="Baird S.E."/>
            <person name="Haag E.S."/>
        </authorList>
    </citation>
    <scope>NUCLEOTIDE SEQUENCE [LARGE SCALE GENOMIC DNA]</scope>
    <source>
        <strain evidence="2 3">AF16</strain>
    </source>
</reference>